<evidence type="ECO:0000256" key="1">
    <source>
        <dbReference type="SAM" id="Phobius"/>
    </source>
</evidence>
<keyword evidence="1" id="KW-0472">Membrane</keyword>
<organism evidence="2 3">
    <name type="scientific">Mesorhabditis spiculigera</name>
    <dbReference type="NCBI Taxonomy" id="96644"/>
    <lineage>
        <taxon>Eukaryota</taxon>
        <taxon>Metazoa</taxon>
        <taxon>Ecdysozoa</taxon>
        <taxon>Nematoda</taxon>
        <taxon>Chromadorea</taxon>
        <taxon>Rhabditida</taxon>
        <taxon>Rhabditina</taxon>
        <taxon>Rhabditomorpha</taxon>
        <taxon>Rhabditoidea</taxon>
        <taxon>Rhabditidae</taxon>
        <taxon>Mesorhabditinae</taxon>
        <taxon>Mesorhabditis</taxon>
    </lineage>
</organism>
<keyword evidence="1" id="KW-1133">Transmembrane helix</keyword>
<dbReference type="Proteomes" id="UP001177023">
    <property type="component" value="Unassembled WGS sequence"/>
</dbReference>
<proteinExistence type="predicted"/>
<evidence type="ECO:0000313" key="3">
    <source>
        <dbReference type="Proteomes" id="UP001177023"/>
    </source>
</evidence>
<dbReference type="EMBL" id="CATQJA010002664">
    <property type="protein sequence ID" value="CAJ0582283.1"/>
    <property type="molecule type" value="Genomic_DNA"/>
</dbReference>
<name>A0AA36D717_9BILA</name>
<feature type="transmembrane region" description="Helical" evidence="1">
    <location>
        <begin position="12"/>
        <end position="37"/>
    </location>
</feature>
<comment type="caution">
    <text evidence="2">The sequence shown here is derived from an EMBL/GenBank/DDBJ whole genome shotgun (WGS) entry which is preliminary data.</text>
</comment>
<keyword evidence="1" id="KW-0812">Transmembrane</keyword>
<reference evidence="2" key="1">
    <citation type="submission" date="2023-06" db="EMBL/GenBank/DDBJ databases">
        <authorList>
            <person name="Delattre M."/>
        </authorList>
    </citation>
    <scope>NUCLEOTIDE SEQUENCE</scope>
    <source>
        <strain evidence="2">AF72</strain>
    </source>
</reference>
<dbReference type="AlphaFoldDB" id="A0AA36D717"/>
<gene>
    <name evidence="2" type="ORF">MSPICULIGERA_LOCUS20422</name>
</gene>
<protein>
    <submittedName>
        <fullName evidence="2">Uncharacterized protein</fullName>
    </submittedName>
</protein>
<keyword evidence="3" id="KW-1185">Reference proteome</keyword>
<accession>A0AA36D717</accession>
<evidence type="ECO:0000313" key="2">
    <source>
        <dbReference type="EMBL" id="CAJ0582283.1"/>
    </source>
</evidence>
<sequence length="82" mass="8672">MYVTPNSVQHAAVGFALAVLSLFVLAFAVIAVVLVTISNSCFWSAGNDTDGEYFNEDESPLHDGEEPVDIVLGVTPDDASIV</sequence>
<feature type="non-terminal residue" evidence="2">
    <location>
        <position position="1"/>
    </location>
</feature>